<dbReference type="GO" id="GO:0051639">
    <property type="term" value="P:actin filament network formation"/>
    <property type="evidence" value="ECO:0007669"/>
    <property type="project" value="TreeGrafter"/>
</dbReference>
<dbReference type="InterPro" id="IPR039959">
    <property type="entry name" value="Fimbrin/Plastin"/>
</dbReference>
<evidence type="ECO:0000256" key="3">
    <source>
        <dbReference type="ARBA" id="ARBA00023203"/>
    </source>
</evidence>
<dbReference type="InterPro" id="IPR036872">
    <property type="entry name" value="CH_dom_sf"/>
</dbReference>
<feature type="domain" description="Calponin-homology (CH)" evidence="4">
    <location>
        <begin position="1"/>
        <end position="92"/>
    </location>
</feature>
<dbReference type="GO" id="GO:0032432">
    <property type="term" value="C:actin filament bundle"/>
    <property type="evidence" value="ECO:0007669"/>
    <property type="project" value="TreeGrafter"/>
</dbReference>
<dbReference type="Proteomes" id="UP001140949">
    <property type="component" value="Unassembled WGS sequence"/>
</dbReference>
<dbReference type="PANTHER" id="PTHR19961">
    <property type="entry name" value="FIMBRIN/PLASTIN"/>
    <property type="match status" value="1"/>
</dbReference>
<dbReference type="Pfam" id="PF00307">
    <property type="entry name" value="CH"/>
    <property type="match status" value="1"/>
</dbReference>
<reference evidence="5" key="1">
    <citation type="journal article" date="2023" name="GigaByte">
        <title>Genome assembly of the bearded iris, Iris pallida Lam.</title>
        <authorList>
            <person name="Bruccoleri R.E."/>
            <person name="Oakeley E.J."/>
            <person name="Faust A.M.E."/>
            <person name="Altorfer M."/>
            <person name="Dessus-Babus S."/>
            <person name="Burckhardt D."/>
            <person name="Oertli M."/>
            <person name="Naumann U."/>
            <person name="Petersen F."/>
            <person name="Wong J."/>
        </authorList>
    </citation>
    <scope>NUCLEOTIDE SEQUENCE</scope>
    <source>
        <strain evidence="5">GSM-AAB239-AS_SAM_17_03QT</strain>
    </source>
</reference>
<evidence type="ECO:0000256" key="1">
    <source>
        <dbReference type="ARBA" id="ARBA00011385"/>
    </source>
</evidence>
<dbReference type="EMBL" id="JANAVB010020400">
    <property type="protein sequence ID" value="KAJ6827149.1"/>
    <property type="molecule type" value="Genomic_DNA"/>
</dbReference>
<organism evidence="5 6">
    <name type="scientific">Iris pallida</name>
    <name type="common">Sweet iris</name>
    <dbReference type="NCBI Taxonomy" id="29817"/>
    <lineage>
        <taxon>Eukaryota</taxon>
        <taxon>Viridiplantae</taxon>
        <taxon>Streptophyta</taxon>
        <taxon>Embryophyta</taxon>
        <taxon>Tracheophyta</taxon>
        <taxon>Spermatophyta</taxon>
        <taxon>Magnoliopsida</taxon>
        <taxon>Liliopsida</taxon>
        <taxon>Asparagales</taxon>
        <taxon>Iridaceae</taxon>
        <taxon>Iridoideae</taxon>
        <taxon>Irideae</taxon>
        <taxon>Iris</taxon>
    </lineage>
</organism>
<evidence type="ECO:0000313" key="5">
    <source>
        <dbReference type="EMBL" id="KAJ6827149.1"/>
    </source>
</evidence>
<reference evidence="5" key="2">
    <citation type="submission" date="2023-04" db="EMBL/GenBank/DDBJ databases">
        <authorList>
            <person name="Bruccoleri R.E."/>
            <person name="Oakeley E.J."/>
            <person name="Faust A.-M."/>
            <person name="Dessus-Babus S."/>
            <person name="Altorfer M."/>
            <person name="Burckhardt D."/>
            <person name="Oertli M."/>
            <person name="Naumann U."/>
            <person name="Petersen F."/>
            <person name="Wong J."/>
        </authorList>
    </citation>
    <scope>NUCLEOTIDE SEQUENCE</scope>
    <source>
        <strain evidence="5">GSM-AAB239-AS_SAM_17_03QT</strain>
        <tissue evidence="5">Leaf</tissue>
    </source>
</reference>
<evidence type="ECO:0000313" key="6">
    <source>
        <dbReference type="Proteomes" id="UP001140949"/>
    </source>
</evidence>
<dbReference type="PANTHER" id="PTHR19961:SF79">
    <property type="entry name" value="FIMBRIN-5"/>
    <property type="match status" value="1"/>
</dbReference>
<dbReference type="PROSITE" id="PS50021">
    <property type="entry name" value="CH"/>
    <property type="match status" value="1"/>
</dbReference>
<sequence length="92" mass="10479">MADADILNWANNKVKKLGKTSQMESFKDRNVSNRIFLLDLLGAVEPRVVDWKLVTKGEEDEDKKLNANYIISVARKLTCSIFLLPKDIIEIS</sequence>
<evidence type="ECO:0000256" key="2">
    <source>
        <dbReference type="ARBA" id="ARBA00022737"/>
    </source>
</evidence>
<dbReference type="SUPFAM" id="SSF47576">
    <property type="entry name" value="Calponin-homology domain, CH-domain"/>
    <property type="match status" value="1"/>
</dbReference>
<keyword evidence="3" id="KW-0009">Actin-binding</keyword>
<dbReference type="GO" id="GO:0051017">
    <property type="term" value="P:actin filament bundle assembly"/>
    <property type="evidence" value="ECO:0007669"/>
    <property type="project" value="InterPro"/>
</dbReference>
<proteinExistence type="predicted"/>
<dbReference type="InterPro" id="IPR001715">
    <property type="entry name" value="CH_dom"/>
</dbReference>
<comment type="subunit">
    <text evidence="1">Interacts with F-actin.</text>
</comment>
<evidence type="ECO:0000259" key="4">
    <source>
        <dbReference type="PROSITE" id="PS50021"/>
    </source>
</evidence>
<gene>
    <name evidence="5" type="ORF">M6B38_367880</name>
</gene>
<dbReference type="Gene3D" id="1.10.418.10">
    <property type="entry name" value="Calponin-like domain"/>
    <property type="match status" value="1"/>
</dbReference>
<dbReference type="AlphaFoldDB" id="A0AAX6GEP8"/>
<dbReference type="GO" id="GO:0051015">
    <property type="term" value="F:actin filament binding"/>
    <property type="evidence" value="ECO:0007669"/>
    <property type="project" value="InterPro"/>
</dbReference>
<comment type="caution">
    <text evidence="5">The sequence shown here is derived from an EMBL/GenBank/DDBJ whole genome shotgun (WGS) entry which is preliminary data.</text>
</comment>
<accession>A0AAX6GEP8</accession>
<protein>
    <submittedName>
        <fullName evidence="5">Fimbrin-5-like</fullName>
    </submittedName>
</protein>
<dbReference type="GO" id="GO:0005737">
    <property type="term" value="C:cytoplasm"/>
    <property type="evidence" value="ECO:0007669"/>
    <property type="project" value="TreeGrafter"/>
</dbReference>
<keyword evidence="2" id="KW-0677">Repeat</keyword>
<name>A0AAX6GEP8_IRIPA</name>
<keyword evidence="6" id="KW-1185">Reference proteome</keyword>
<dbReference type="GO" id="GO:0005884">
    <property type="term" value="C:actin filament"/>
    <property type="evidence" value="ECO:0007669"/>
    <property type="project" value="TreeGrafter"/>
</dbReference>